<accession>A0A366E7Q8</accession>
<evidence type="ECO:0008006" key="4">
    <source>
        <dbReference type="Google" id="ProtNLM"/>
    </source>
</evidence>
<evidence type="ECO:0000313" key="3">
    <source>
        <dbReference type="Proteomes" id="UP000252893"/>
    </source>
</evidence>
<keyword evidence="1" id="KW-0732">Signal</keyword>
<dbReference type="OrthoDB" id="7433579at2"/>
<dbReference type="EMBL" id="QNRH01000001">
    <property type="protein sequence ID" value="RBO98416.1"/>
    <property type="molecule type" value="Genomic_DNA"/>
</dbReference>
<organism evidence="2 3">
    <name type="scientific">Pseudochrobactrum asaccharolyticum</name>
    <dbReference type="NCBI Taxonomy" id="354351"/>
    <lineage>
        <taxon>Bacteria</taxon>
        <taxon>Pseudomonadati</taxon>
        <taxon>Pseudomonadota</taxon>
        <taxon>Alphaproteobacteria</taxon>
        <taxon>Hyphomicrobiales</taxon>
        <taxon>Brucellaceae</taxon>
        <taxon>Pseudochrobactrum</taxon>
    </lineage>
</organism>
<comment type="caution">
    <text evidence="2">The sequence shown here is derived from an EMBL/GenBank/DDBJ whole genome shotgun (WGS) entry which is preliminary data.</text>
</comment>
<keyword evidence="3" id="KW-1185">Reference proteome</keyword>
<feature type="chain" id="PRO_5016916685" description="Tle cognate immunity protein 4 C-terminal domain-containing protein" evidence="1">
    <location>
        <begin position="24"/>
        <end position="335"/>
    </location>
</feature>
<name>A0A366E7Q8_9HYPH</name>
<feature type="signal peptide" evidence="1">
    <location>
        <begin position="1"/>
        <end position="23"/>
    </location>
</feature>
<sequence>MHHHTYTGLIGLSLVACTTIASAAPAFDHEGWTGFVRKDDIYNGCIMGKHVTNGIYFLIYANDSKVLSIGVSSSSLDKEVDEEIAGTVTFDDNDPQQLTGSMVEPDIALFSAYINEAGFEPLLRKSKQIRLTYDHSKLGLPLKGSSRALDLLWDCAGKTAVEAKSQLKQDNQNLVQKVLTGTIGIGTLDSGITGPEGWFGFMTRSPEGDKIFQTCKMDDNCKITALVNPDSEFIQSVISVEKIAAEKPQTFKRPEPVPSQSDRSSKEVPFFTKGNWGVSIVNGREGALYCVSWNFPSARAILQQPKVQQEMREAIDACTKHITGNPDIFQKESKQ</sequence>
<dbReference type="Proteomes" id="UP000252893">
    <property type="component" value="Unassembled WGS sequence"/>
</dbReference>
<dbReference type="RefSeq" id="WP_113942404.1">
    <property type="nucleotide sequence ID" value="NZ_JBHEEG010000003.1"/>
</dbReference>
<gene>
    <name evidence="2" type="ORF">DFR47_10110</name>
</gene>
<proteinExistence type="predicted"/>
<evidence type="ECO:0000313" key="2">
    <source>
        <dbReference type="EMBL" id="RBO98416.1"/>
    </source>
</evidence>
<reference evidence="2 3" key="1">
    <citation type="submission" date="2018-06" db="EMBL/GenBank/DDBJ databases">
        <title>Genomic Encyclopedia of Type Strains, Phase IV (KMG-IV): sequencing the most valuable type-strain genomes for metagenomic binning, comparative biology and taxonomic classification.</title>
        <authorList>
            <person name="Goeker M."/>
        </authorList>
    </citation>
    <scope>NUCLEOTIDE SEQUENCE [LARGE SCALE GENOMIC DNA]</scope>
    <source>
        <strain evidence="2 3">DSM 25619</strain>
    </source>
</reference>
<dbReference type="AlphaFoldDB" id="A0A366E7Q8"/>
<evidence type="ECO:0000256" key="1">
    <source>
        <dbReference type="SAM" id="SignalP"/>
    </source>
</evidence>
<protein>
    <recommendedName>
        <fullName evidence="4">Tle cognate immunity protein 4 C-terminal domain-containing protein</fullName>
    </recommendedName>
</protein>